<dbReference type="AlphaFoldDB" id="A0A1I4XI35"/>
<dbReference type="OrthoDB" id="1239212at2"/>
<gene>
    <name evidence="1" type="ORF">SAMN05421594_1872</name>
</gene>
<evidence type="ECO:0000313" key="2">
    <source>
        <dbReference type="Proteomes" id="UP000198769"/>
    </source>
</evidence>
<accession>A0A1I4XI35</accession>
<evidence type="ECO:0008006" key="3">
    <source>
        <dbReference type="Google" id="ProtNLM"/>
    </source>
</evidence>
<dbReference type="Proteomes" id="UP000198769">
    <property type="component" value="Unassembled WGS sequence"/>
</dbReference>
<dbReference type="RefSeq" id="WP_090024194.1">
    <property type="nucleotide sequence ID" value="NZ_FOVD01000002.1"/>
</dbReference>
<dbReference type="PROSITE" id="PS51257">
    <property type="entry name" value="PROKAR_LIPOPROTEIN"/>
    <property type="match status" value="1"/>
</dbReference>
<sequence>MIYRFLLVLTFLLGITASCKKHDSKDNRFVKSIVLSKKNNIPEIWRWKSEDKSQEFTLKILRITKDSLYAQYCAVYNNGQKLDCDFEKNINIKTAFNIEKNAYVGNFFSFFNPSKGVCLIQRTGNGIVWEILEIPNGEYYAPNKCILKKEETIEEDKNNSKELTKSIKSSSIFPIDYKNFTEKIKLEILNDNNIKKLFLQKYQLGIDAIAELPSNGDYKLYIVNNVSGESDLLYLITIKGRKLIDGLEIANSNGDSDDTTVFSINEIDEIFIYSEKDDKRKLIKSYSLSDKGNFNIKK</sequence>
<evidence type="ECO:0000313" key="1">
    <source>
        <dbReference type="EMBL" id="SFN25547.1"/>
    </source>
</evidence>
<name>A0A1I4XI35_CHROL</name>
<dbReference type="EMBL" id="FOVD01000002">
    <property type="protein sequence ID" value="SFN25547.1"/>
    <property type="molecule type" value="Genomic_DNA"/>
</dbReference>
<proteinExistence type="predicted"/>
<reference evidence="2" key="1">
    <citation type="submission" date="2016-10" db="EMBL/GenBank/DDBJ databases">
        <authorList>
            <person name="Varghese N."/>
            <person name="Submissions S."/>
        </authorList>
    </citation>
    <scope>NUCLEOTIDE SEQUENCE [LARGE SCALE GENOMIC DNA]</scope>
    <source>
        <strain evidence="2">DSM 25575</strain>
    </source>
</reference>
<organism evidence="1 2">
    <name type="scientific">Chryseobacterium oleae</name>
    <dbReference type="NCBI Taxonomy" id="491207"/>
    <lineage>
        <taxon>Bacteria</taxon>
        <taxon>Pseudomonadati</taxon>
        <taxon>Bacteroidota</taxon>
        <taxon>Flavobacteriia</taxon>
        <taxon>Flavobacteriales</taxon>
        <taxon>Weeksellaceae</taxon>
        <taxon>Chryseobacterium group</taxon>
        <taxon>Chryseobacterium</taxon>
    </lineage>
</organism>
<protein>
    <recommendedName>
        <fullName evidence="3">Lipoprotein</fullName>
    </recommendedName>
</protein>
<keyword evidence="2" id="KW-1185">Reference proteome</keyword>